<keyword evidence="1" id="KW-0472">Membrane</keyword>
<feature type="non-terminal residue" evidence="2">
    <location>
        <position position="64"/>
    </location>
</feature>
<keyword evidence="1" id="KW-0812">Transmembrane</keyword>
<name>A0ABN8SLR3_9CNID</name>
<evidence type="ECO:0000256" key="1">
    <source>
        <dbReference type="SAM" id="Phobius"/>
    </source>
</evidence>
<proteinExistence type="predicted"/>
<feature type="transmembrane region" description="Helical" evidence="1">
    <location>
        <begin position="30"/>
        <end position="50"/>
    </location>
</feature>
<dbReference type="Proteomes" id="UP001159427">
    <property type="component" value="Unassembled WGS sequence"/>
</dbReference>
<protein>
    <submittedName>
        <fullName evidence="2">Uncharacterized protein</fullName>
    </submittedName>
</protein>
<organism evidence="2 3">
    <name type="scientific">Porites evermanni</name>
    <dbReference type="NCBI Taxonomy" id="104178"/>
    <lineage>
        <taxon>Eukaryota</taxon>
        <taxon>Metazoa</taxon>
        <taxon>Cnidaria</taxon>
        <taxon>Anthozoa</taxon>
        <taxon>Hexacorallia</taxon>
        <taxon>Scleractinia</taxon>
        <taxon>Fungiina</taxon>
        <taxon>Poritidae</taxon>
        <taxon>Porites</taxon>
    </lineage>
</organism>
<accession>A0ABN8SLR3</accession>
<comment type="caution">
    <text evidence="2">The sequence shown here is derived from an EMBL/GenBank/DDBJ whole genome shotgun (WGS) entry which is preliminary data.</text>
</comment>
<gene>
    <name evidence="2" type="ORF">PEVE_00021378</name>
</gene>
<dbReference type="EMBL" id="CALNXI010002861">
    <property type="protein sequence ID" value="CAH3191163.1"/>
    <property type="molecule type" value="Genomic_DNA"/>
</dbReference>
<evidence type="ECO:0000313" key="3">
    <source>
        <dbReference type="Proteomes" id="UP001159427"/>
    </source>
</evidence>
<reference evidence="2 3" key="1">
    <citation type="submission" date="2022-05" db="EMBL/GenBank/DDBJ databases">
        <authorList>
            <consortium name="Genoscope - CEA"/>
            <person name="William W."/>
        </authorList>
    </citation>
    <scope>NUCLEOTIDE SEQUENCE [LARGE SCALE GENOMIC DNA]</scope>
</reference>
<keyword evidence="1" id="KW-1133">Transmembrane helix</keyword>
<evidence type="ECO:0000313" key="2">
    <source>
        <dbReference type="EMBL" id="CAH3191163.1"/>
    </source>
</evidence>
<keyword evidence="3" id="KW-1185">Reference proteome</keyword>
<sequence length="64" mass="6961">MTAMTIPTTSRTAKTMPRYAPHGHLSCFDVFAAISGLLAALVEVSVGRIFSIDSRRTLVRGCYD</sequence>